<organism evidence="1 2">
    <name type="scientific">Somion occarium</name>
    <dbReference type="NCBI Taxonomy" id="3059160"/>
    <lineage>
        <taxon>Eukaryota</taxon>
        <taxon>Fungi</taxon>
        <taxon>Dikarya</taxon>
        <taxon>Basidiomycota</taxon>
        <taxon>Agaricomycotina</taxon>
        <taxon>Agaricomycetes</taxon>
        <taxon>Polyporales</taxon>
        <taxon>Cerrenaceae</taxon>
        <taxon>Somion</taxon>
    </lineage>
</organism>
<accession>A0ABP1CEJ4</accession>
<reference evidence="2" key="1">
    <citation type="submission" date="2024-04" db="EMBL/GenBank/DDBJ databases">
        <authorList>
            <person name="Shaw F."/>
            <person name="Minotto A."/>
        </authorList>
    </citation>
    <scope>NUCLEOTIDE SEQUENCE [LARGE SCALE GENOMIC DNA]</scope>
</reference>
<gene>
    <name evidence="1" type="ORF">GFSPODELE1_LOCUS45</name>
</gene>
<evidence type="ECO:0000313" key="2">
    <source>
        <dbReference type="Proteomes" id="UP001497453"/>
    </source>
</evidence>
<proteinExistence type="predicted"/>
<dbReference type="EMBL" id="OZ037944">
    <property type="protein sequence ID" value="CAL1693887.1"/>
    <property type="molecule type" value="Genomic_DNA"/>
</dbReference>
<protein>
    <submittedName>
        <fullName evidence="1">Uncharacterized protein</fullName>
    </submittedName>
</protein>
<dbReference type="Proteomes" id="UP001497453">
    <property type="component" value="Chromosome 1"/>
</dbReference>
<sequence length="80" mass="8885">MCDYERELCAYHAQTCIDGEDVCETFVEGRLSAAVRICSFSAAEKFVSRISPPIALFKFPRTEHLLNLGAVTDDDLVADL</sequence>
<name>A0ABP1CEJ4_9APHY</name>
<evidence type="ECO:0000313" key="1">
    <source>
        <dbReference type="EMBL" id="CAL1693887.1"/>
    </source>
</evidence>
<keyword evidence="2" id="KW-1185">Reference proteome</keyword>